<name>A0A316UF39_9BASI</name>
<gene>
    <name evidence="2" type="ORF">BCV69DRAFT_11018</name>
</gene>
<sequence length="136" mass="14818">MPASTCPSQWLLCASLPSFQSQGCSPASLTSHQRPYLPHLPAFLPPKFTPSGSLCQLPPVLSTCELFPSCPRRRRRSSRRSRSRRFSPSLAGVIEDSEEEEDFAREAGLSSGRGSDSSCTSSTESFPLRRQDSPGA</sequence>
<dbReference type="EMBL" id="KZ819321">
    <property type="protein sequence ID" value="PWN23820.1"/>
    <property type="molecule type" value="Genomic_DNA"/>
</dbReference>
<dbReference type="RefSeq" id="XP_025350980.1">
    <property type="nucleotide sequence ID" value="XM_025489072.1"/>
</dbReference>
<accession>A0A316UF39</accession>
<feature type="compositionally biased region" description="Basic residues" evidence="1">
    <location>
        <begin position="71"/>
        <end position="85"/>
    </location>
</feature>
<protein>
    <submittedName>
        <fullName evidence="2">Uncharacterized protein</fullName>
    </submittedName>
</protein>
<organism evidence="2 3">
    <name type="scientific">Pseudomicrostroma glucosiphilum</name>
    <dbReference type="NCBI Taxonomy" id="1684307"/>
    <lineage>
        <taxon>Eukaryota</taxon>
        <taxon>Fungi</taxon>
        <taxon>Dikarya</taxon>
        <taxon>Basidiomycota</taxon>
        <taxon>Ustilaginomycotina</taxon>
        <taxon>Exobasidiomycetes</taxon>
        <taxon>Microstromatales</taxon>
        <taxon>Microstromatales incertae sedis</taxon>
        <taxon>Pseudomicrostroma</taxon>
    </lineage>
</organism>
<evidence type="ECO:0000313" key="2">
    <source>
        <dbReference type="EMBL" id="PWN23820.1"/>
    </source>
</evidence>
<reference evidence="2 3" key="1">
    <citation type="journal article" date="2018" name="Mol. Biol. Evol.">
        <title>Broad Genomic Sampling Reveals a Smut Pathogenic Ancestry of the Fungal Clade Ustilaginomycotina.</title>
        <authorList>
            <person name="Kijpornyongpan T."/>
            <person name="Mondo S.J."/>
            <person name="Barry K."/>
            <person name="Sandor L."/>
            <person name="Lee J."/>
            <person name="Lipzen A."/>
            <person name="Pangilinan J."/>
            <person name="LaButti K."/>
            <person name="Hainaut M."/>
            <person name="Henrissat B."/>
            <person name="Grigoriev I.V."/>
            <person name="Spatafora J.W."/>
            <person name="Aime M.C."/>
        </authorList>
    </citation>
    <scope>NUCLEOTIDE SEQUENCE [LARGE SCALE GENOMIC DNA]</scope>
    <source>
        <strain evidence="2 3">MCA 4718</strain>
    </source>
</reference>
<proteinExistence type="predicted"/>
<keyword evidence="3" id="KW-1185">Reference proteome</keyword>
<evidence type="ECO:0000256" key="1">
    <source>
        <dbReference type="SAM" id="MobiDB-lite"/>
    </source>
</evidence>
<feature type="compositionally biased region" description="Low complexity" evidence="1">
    <location>
        <begin position="110"/>
        <end position="125"/>
    </location>
</feature>
<dbReference type="Proteomes" id="UP000245942">
    <property type="component" value="Unassembled WGS sequence"/>
</dbReference>
<evidence type="ECO:0000313" key="3">
    <source>
        <dbReference type="Proteomes" id="UP000245942"/>
    </source>
</evidence>
<feature type="compositionally biased region" description="Basic and acidic residues" evidence="1">
    <location>
        <begin position="127"/>
        <end position="136"/>
    </location>
</feature>
<dbReference type="AlphaFoldDB" id="A0A316UF39"/>
<feature type="region of interest" description="Disordered" evidence="1">
    <location>
        <begin position="71"/>
        <end position="136"/>
    </location>
</feature>
<dbReference type="GeneID" id="37010806"/>